<sequence length="72" mass="8225">MGFLATELQHFAHHANRKIIKPEDVLLCARKHPSSLRCLQKFQREHASTATSTIGTAFGQSKKRKKPYSDFE</sequence>
<evidence type="ECO:0000256" key="4">
    <source>
        <dbReference type="ARBA" id="ARBA00023204"/>
    </source>
</evidence>
<evidence type="ECO:0000256" key="1">
    <source>
        <dbReference type="ARBA" id="ARBA00006612"/>
    </source>
</evidence>
<keyword evidence="2" id="KW-0227">DNA damage</keyword>
<evidence type="ECO:0000256" key="3">
    <source>
        <dbReference type="ARBA" id="ARBA00023125"/>
    </source>
</evidence>
<name>A0AAV2Z607_9STRA</name>
<evidence type="ECO:0008006" key="8">
    <source>
        <dbReference type="Google" id="ProtNLM"/>
    </source>
</evidence>
<dbReference type="Proteomes" id="UP001146120">
    <property type="component" value="Unassembled WGS sequence"/>
</dbReference>
<evidence type="ECO:0000313" key="7">
    <source>
        <dbReference type="Proteomes" id="UP001146120"/>
    </source>
</evidence>
<keyword evidence="7" id="KW-1185">Reference proteome</keyword>
<feature type="compositionally biased region" description="Polar residues" evidence="5">
    <location>
        <begin position="48"/>
        <end position="59"/>
    </location>
</feature>
<feature type="region of interest" description="Disordered" evidence="5">
    <location>
        <begin position="46"/>
        <end position="72"/>
    </location>
</feature>
<organism evidence="6 7">
    <name type="scientific">Lagenidium giganteum</name>
    <dbReference type="NCBI Taxonomy" id="4803"/>
    <lineage>
        <taxon>Eukaryota</taxon>
        <taxon>Sar</taxon>
        <taxon>Stramenopiles</taxon>
        <taxon>Oomycota</taxon>
        <taxon>Peronosporomycetes</taxon>
        <taxon>Pythiales</taxon>
        <taxon>Pythiaceae</taxon>
    </lineage>
</organism>
<proteinExistence type="inferred from homology"/>
<reference evidence="6" key="2">
    <citation type="journal article" date="2023" name="Microbiol Resour">
        <title>Decontamination and Annotation of the Draft Genome Sequence of the Oomycete Lagenidium giganteum ARSEF 373.</title>
        <authorList>
            <person name="Morgan W.R."/>
            <person name="Tartar A."/>
        </authorList>
    </citation>
    <scope>NUCLEOTIDE SEQUENCE</scope>
    <source>
        <strain evidence="6">ARSEF 373</strain>
    </source>
</reference>
<protein>
    <recommendedName>
        <fullName evidence="8">Centromere protein S</fullName>
    </recommendedName>
</protein>
<dbReference type="Pfam" id="PF15630">
    <property type="entry name" value="CENP-S"/>
    <property type="match status" value="1"/>
</dbReference>
<comment type="caution">
    <text evidence="6">The sequence shown here is derived from an EMBL/GenBank/DDBJ whole genome shotgun (WGS) entry which is preliminary data.</text>
</comment>
<dbReference type="GO" id="GO:0003677">
    <property type="term" value="F:DNA binding"/>
    <property type="evidence" value="ECO:0007669"/>
    <property type="project" value="UniProtKB-KW"/>
</dbReference>
<dbReference type="GO" id="GO:0006281">
    <property type="term" value="P:DNA repair"/>
    <property type="evidence" value="ECO:0007669"/>
    <property type="project" value="UniProtKB-KW"/>
</dbReference>
<evidence type="ECO:0000256" key="5">
    <source>
        <dbReference type="SAM" id="MobiDB-lite"/>
    </source>
</evidence>
<dbReference type="InterPro" id="IPR009072">
    <property type="entry name" value="Histone-fold"/>
</dbReference>
<reference evidence="6" key="1">
    <citation type="submission" date="2022-11" db="EMBL/GenBank/DDBJ databases">
        <authorList>
            <person name="Morgan W.R."/>
            <person name="Tartar A."/>
        </authorList>
    </citation>
    <scope>NUCLEOTIDE SEQUENCE</scope>
    <source>
        <strain evidence="6">ARSEF 373</strain>
    </source>
</reference>
<keyword evidence="3" id="KW-0238">DNA-binding</keyword>
<dbReference type="GO" id="GO:0031297">
    <property type="term" value="P:replication fork processing"/>
    <property type="evidence" value="ECO:0007669"/>
    <property type="project" value="TreeGrafter"/>
</dbReference>
<evidence type="ECO:0000256" key="2">
    <source>
        <dbReference type="ARBA" id="ARBA00022763"/>
    </source>
</evidence>
<evidence type="ECO:0000313" key="6">
    <source>
        <dbReference type="EMBL" id="DBA00964.1"/>
    </source>
</evidence>
<dbReference type="InterPro" id="IPR029003">
    <property type="entry name" value="CENP-S/Mhf1"/>
</dbReference>
<dbReference type="AlphaFoldDB" id="A0AAV2Z607"/>
<dbReference type="PANTHER" id="PTHR22980:SF0">
    <property type="entry name" value="CENTROMERE PROTEIN S"/>
    <property type="match status" value="1"/>
</dbReference>
<dbReference type="GO" id="GO:0000712">
    <property type="term" value="P:resolution of meiotic recombination intermediates"/>
    <property type="evidence" value="ECO:0007669"/>
    <property type="project" value="TreeGrafter"/>
</dbReference>
<dbReference type="GO" id="GO:0046982">
    <property type="term" value="F:protein heterodimerization activity"/>
    <property type="evidence" value="ECO:0007669"/>
    <property type="project" value="InterPro"/>
</dbReference>
<comment type="similarity">
    <text evidence="1">Belongs to the TAF9 family. CENP-S/MHF1 subfamily.</text>
</comment>
<dbReference type="GO" id="GO:0071821">
    <property type="term" value="C:FANCM-MHF complex"/>
    <property type="evidence" value="ECO:0007669"/>
    <property type="project" value="InterPro"/>
</dbReference>
<dbReference type="EMBL" id="DAKRPA010000055">
    <property type="protein sequence ID" value="DBA00964.1"/>
    <property type="molecule type" value="Genomic_DNA"/>
</dbReference>
<dbReference type="GO" id="GO:0003682">
    <property type="term" value="F:chromatin binding"/>
    <property type="evidence" value="ECO:0007669"/>
    <property type="project" value="TreeGrafter"/>
</dbReference>
<gene>
    <name evidence="6" type="ORF">N0F65_006225</name>
</gene>
<dbReference type="PANTHER" id="PTHR22980">
    <property type="entry name" value="CORTISTATIN"/>
    <property type="match status" value="1"/>
</dbReference>
<dbReference type="Gene3D" id="1.10.20.10">
    <property type="entry name" value="Histone, subunit A"/>
    <property type="match status" value="1"/>
</dbReference>
<dbReference type="SUPFAM" id="SSF47113">
    <property type="entry name" value="Histone-fold"/>
    <property type="match status" value="1"/>
</dbReference>
<keyword evidence="4" id="KW-0234">DNA repair</keyword>
<accession>A0AAV2Z607</accession>